<feature type="compositionally biased region" description="Polar residues" evidence="1">
    <location>
        <begin position="320"/>
        <end position="329"/>
    </location>
</feature>
<dbReference type="EMBL" id="BPWL01000007">
    <property type="protein sequence ID" value="GJJ11959.1"/>
    <property type="molecule type" value="Genomic_DNA"/>
</dbReference>
<evidence type="ECO:0000256" key="1">
    <source>
        <dbReference type="SAM" id="MobiDB-lite"/>
    </source>
</evidence>
<evidence type="ECO:0000313" key="3">
    <source>
        <dbReference type="Proteomes" id="UP001050691"/>
    </source>
</evidence>
<feature type="region of interest" description="Disordered" evidence="1">
    <location>
        <begin position="320"/>
        <end position="344"/>
    </location>
</feature>
<name>A0AAV5AFJ3_9AGAM</name>
<accession>A0AAV5AFJ3</accession>
<comment type="caution">
    <text evidence="2">The sequence shown here is derived from an EMBL/GenBank/DDBJ whole genome shotgun (WGS) entry which is preliminary data.</text>
</comment>
<dbReference type="Proteomes" id="UP001050691">
    <property type="component" value="Unassembled WGS sequence"/>
</dbReference>
<proteinExistence type="predicted"/>
<organism evidence="2 3">
    <name type="scientific">Clathrus columnatus</name>
    <dbReference type="NCBI Taxonomy" id="1419009"/>
    <lineage>
        <taxon>Eukaryota</taxon>
        <taxon>Fungi</taxon>
        <taxon>Dikarya</taxon>
        <taxon>Basidiomycota</taxon>
        <taxon>Agaricomycotina</taxon>
        <taxon>Agaricomycetes</taxon>
        <taxon>Phallomycetidae</taxon>
        <taxon>Phallales</taxon>
        <taxon>Clathraceae</taxon>
        <taxon>Clathrus</taxon>
    </lineage>
</organism>
<reference evidence="2" key="1">
    <citation type="submission" date="2021-10" db="EMBL/GenBank/DDBJ databases">
        <title>De novo Genome Assembly of Clathrus columnatus (Basidiomycota, Fungi) Using Illumina and Nanopore Sequence Data.</title>
        <authorList>
            <person name="Ogiso-Tanaka E."/>
            <person name="Itagaki H."/>
            <person name="Hosoya T."/>
            <person name="Hosaka K."/>
        </authorList>
    </citation>
    <scope>NUCLEOTIDE SEQUENCE</scope>
    <source>
        <strain evidence="2">MO-923</strain>
    </source>
</reference>
<keyword evidence="3" id="KW-1185">Reference proteome</keyword>
<evidence type="ECO:0000313" key="2">
    <source>
        <dbReference type="EMBL" id="GJJ11959.1"/>
    </source>
</evidence>
<dbReference type="AlphaFoldDB" id="A0AAV5AFJ3"/>
<sequence length="344" mass="38427">MNLDSVRRNVNVAHFDSSPRTGAFDNTFVLEDGMFSFYTPIQFDENPNRGSAASFIHSKSHTTFEDGCNSQEDFAVERLVIWRHTGKSTKHISAQTSPDIGQQTLPLFPSHSLPSFYAPIRRFLTQQFCPLLHLAIPPPSQTIGSSNNIDNITSYLSISLNFNTELWLFVDAYHSNTSLGSFRTKMVKESCRNRYQYSASLPDELLKTLYCSMINDPVIESDTLIIMRFVPENSTTESWDDVLFVAVADFIRASGAMMDEIKVHRIPDKISISTPSDTVASSLPPRLKDRISRNYPILTLTIPTEKDAVPVLFCTGPQSSVHLTSSSSMDVPESAIRSPSDSIL</sequence>
<gene>
    <name evidence="2" type="ORF">Clacol_006197</name>
</gene>
<protein>
    <submittedName>
        <fullName evidence="2">Uncharacterized protein</fullName>
    </submittedName>
</protein>